<name>A0A023W4Z0_9CAUD</name>
<sequence>MIFESTAPKNRRERDWVALGVEYSKAKKKGVTSKQFADDKGILYSTFSKAMSRYSAAIKMALRVESIHQKPVHKLNKEEKALKLINSFRSSLRDRVKDQGAATNNKSMKWFADTIKKSVRSHSVTKPSMGKIYAFAYDAKHKDTLPYWDKFPLIIYLGDATAKNGSYLWYGLNLHYIPPKARQSFLEELLKSYANTPVISNKTKLKINWSKVKGMRGSDLMIKAYLPNRLRGPMLEVKPDDWANIVLMPTQQFVSKGKRYGAQQVWKKY</sequence>
<dbReference type="EMBL" id="KJ025957">
    <property type="protein sequence ID" value="AHY25404.1"/>
    <property type="molecule type" value="Genomic_DNA"/>
</dbReference>
<protein>
    <submittedName>
        <fullName evidence="1">DNA end protector protein</fullName>
    </submittedName>
</protein>
<keyword evidence="2" id="KW-1185">Reference proteome</keyword>
<dbReference type="OrthoDB" id="4606at10239"/>
<gene>
    <name evidence="1" type="ORF">PS2_158</name>
</gene>
<accession>A0A023W4Z0</accession>
<dbReference type="KEGG" id="vg:19485041"/>
<dbReference type="RefSeq" id="YP_009030205.1">
    <property type="nucleotide sequence ID" value="NC_024121.1"/>
</dbReference>
<evidence type="ECO:0000313" key="1">
    <source>
        <dbReference type="EMBL" id="AHY25404.1"/>
    </source>
</evidence>
<reference evidence="1 2" key="1">
    <citation type="submission" date="2014-01" db="EMBL/GenBank/DDBJ databases">
        <authorList>
            <person name="Zhang G."/>
            <person name="Jin J."/>
            <person name="Li Z.J."/>
            <person name="Wang S.W."/>
            <person name="Chen S.J."/>
            <person name="Wang S.M."/>
            <person name="Wang X.T."/>
            <person name="Li Y.H."/>
            <person name="Wang J."/>
            <person name="Yang C.K."/>
            <person name="Wang L."/>
        </authorList>
    </citation>
    <scope>NUCLEOTIDE SEQUENCE [LARGE SCALE GENOMIC DNA]</scope>
</reference>
<organism evidence="1 2">
    <name type="scientific">Serratia phage PS2</name>
    <dbReference type="NCBI Taxonomy" id="1481112"/>
    <lineage>
        <taxon>Viruses</taxon>
        <taxon>Duplodnaviria</taxon>
        <taxon>Heunggongvirae</taxon>
        <taxon>Uroviricota</taxon>
        <taxon>Caudoviricetes</taxon>
        <taxon>Muldoonvirus</taxon>
        <taxon>Muldoonvirus PS2</taxon>
    </lineage>
</organism>
<dbReference type="Proteomes" id="UP000024445">
    <property type="component" value="Segment"/>
</dbReference>
<dbReference type="GeneID" id="19485041"/>
<evidence type="ECO:0000313" key="2">
    <source>
        <dbReference type="Proteomes" id="UP000024445"/>
    </source>
</evidence>
<proteinExistence type="predicted"/>